<evidence type="ECO:0000313" key="3">
    <source>
        <dbReference type="Proteomes" id="UP000037923"/>
    </source>
</evidence>
<feature type="compositionally biased region" description="Basic residues" evidence="1">
    <location>
        <begin position="2106"/>
        <end position="2119"/>
    </location>
</feature>
<feature type="compositionally biased region" description="Basic and acidic residues" evidence="1">
    <location>
        <begin position="1842"/>
        <end position="1855"/>
    </location>
</feature>
<feature type="compositionally biased region" description="Polar residues" evidence="1">
    <location>
        <begin position="749"/>
        <end position="767"/>
    </location>
</feature>
<feature type="compositionally biased region" description="Basic and acidic residues" evidence="1">
    <location>
        <begin position="2705"/>
        <end position="2718"/>
    </location>
</feature>
<dbReference type="RefSeq" id="XP_015658780.1">
    <property type="nucleotide sequence ID" value="XM_015802336.1"/>
</dbReference>
<feature type="compositionally biased region" description="Polar residues" evidence="1">
    <location>
        <begin position="1813"/>
        <end position="1829"/>
    </location>
</feature>
<gene>
    <name evidence="2" type="ORF">ABB37_04610</name>
</gene>
<feature type="compositionally biased region" description="Basic and acidic residues" evidence="1">
    <location>
        <begin position="2162"/>
        <end position="2176"/>
    </location>
</feature>
<dbReference type="GeneID" id="26904901"/>
<comment type="caution">
    <text evidence="2">The sequence shown here is derived from an EMBL/GenBank/DDBJ whole genome shotgun (WGS) entry which is preliminary data.</text>
</comment>
<accession>A0A0N0DVG8</accession>
<feature type="region of interest" description="Disordered" evidence="1">
    <location>
        <begin position="403"/>
        <end position="529"/>
    </location>
</feature>
<feature type="compositionally biased region" description="Polar residues" evidence="1">
    <location>
        <begin position="1348"/>
        <end position="1360"/>
    </location>
</feature>
<proteinExistence type="predicted"/>
<feature type="compositionally biased region" description="Basic residues" evidence="1">
    <location>
        <begin position="2300"/>
        <end position="2309"/>
    </location>
</feature>
<feature type="compositionally biased region" description="Polar residues" evidence="1">
    <location>
        <begin position="1510"/>
        <end position="1520"/>
    </location>
</feature>
<protein>
    <submittedName>
        <fullName evidence="2">Uncharacterized protein</fullName>
    </submittedName>
</protein>
<feature type="compositionally biased region" description="Basic and acidic residues" evidence="1">
    <location>
        <begin position="170"/>
        <end position="182"/>
    </location>
</feature>
<feature type="compositionally biased region" description="Polar residues" evidence="1">
    <location>
        <begin position="468"/>
        <end position="488"/>
    </location>
</feature>
<feature type="compositionally biased region" description="Basic and acidic residues" evidence="1">
    <location>
        <begin position="836"/>
        <end position="846"/>
    </location>
</feature>
<feature type="compositionally biased region" description="Acidic residues" evidence="1">
    <location>
        <begin position="817"/>
        <end position="831"/>
    </location>
</feature>
<sequence>MSTKAAAAIDDDEAPTASAGHTSDKSDSDPSSQKSLHTTESARGEVGLVDSAVHTPKRTSLNVAAGFQPFATANTSSPFRSVQRISVTAPTTLQEFYPSTSSNSSDQRYHPQQLQEDGGGQRHGTSKSPEAVSTQRTLPSEGAETPRVSPQTAAPVSTSTLTEPTSHTPPDARKTAKRDAAKKSALAAAAPAAATAAIGDAKGDTDSSDPAQGLPNNERNQRGRFHVSTDLYAPPHLERSASKAESSAYSDDFEVGEDDSDISARLDSPAFLPTQPRSQTAEALQPSQRNTSAEPTSATPYRIPPTSTPLPSVAEPSVNYSRGVPNAATNSMPVQPNRTNGRAGATTPRVQYVELSDEQQERRREGALEKQLHACLYDKERQVLAVCLRRWYTAMFLRATADSTGKHGREVASRSAPTPTLAVTHKDKEPANEDDKGDKKKESSVPQVSVGVLPLAEPAEKRRKASASRENTSASARSPTPLFTSQIKTYAHVHRTPDGRVTPVRARRAGDADGDSGASSESEGQELEVMRTDVRWVMKPSARAAPSSSNSSFSSLFSDPDYEALRRTKEQLTEAYRKKMAAKGKANVAGAGRPHAHKDASTQSEQRAEGTGQPKSDDNSTLVDTNTSSTVPAETAPPVDSDRDHATPPSAALRHTLRPAAPLSNTVSIDREEELRDAAVEGVCAVEEDEDDGSTGEAAVQPTQISNCSNGDCADVARPESPLKEPRGTPPFSASSPSPSSLQPNFSQAHSSQSFSKEPKSPVQSLSAWESALEAPAAGANNLVVASAAAAAEPVVPSGFRMEMHEAPRSHSSGEPSGEDGLADESAEEGATEPLEPQREQQHLADAKTPFPPSETSEEGAEEEAARTPIKEKGKNALAAAAPAAGTAAEAALPNQILRDTTLPTMRDGDDDDDDDDNASASSHTTEMNRDVVQEEAKNAAPGSSTSHPTLSRVNETPFSSAASSTSTSTSFSSSRPLTVASASDVEELASHLSQEARFRVQQILSACPPSSHPYSSAAAAVPTEPTVSLSAPNATTSSLPGAPHTSQCRSPLQERRSPSSRSCTSRSLLSYSQGAPSHHSFPSSVPACAGNRDVPCQGEQLRSPSSAAPSSHSLPPQLQHPARAESRVATPLMTTEETMLPAPSIAELLSAVLGSEETGTRESGSAAALGSAESSSTVPSAEHDADREARHASRRHRPRPTYKKSRLPKTQLALQVLRARSTAAAAGRPAAPSSQPGGDYNAAVAAAPSVTFPVSMYGVLGYRRDAESGADPDELAPLHHPYDISDATLHRSGPQHELWTGVGMLYSRLLRGRQGLKDSASAPRGRAGGEADDYLSGLPQQERYDTPNVSEPAQQTANPTEVDHLQPHRQGDRENDEDAAQQQRQWASAEETSSASDGAVGATPAQQRSDSDRVGFSEGSSILPPLTTHIKDRTGSAARTPSASSPASSVARTGALLSNVPAAGRTSSPSAFQAGSAASSGHSTNRNNATAWQDEREHADSLHGAADTLGNTTPSNDANSIDGKDGYAAAAARTGVSVDFHGSGKHKEDDVPMEGSEAERGAQSSNDNGRPSNDVVAAGETTIAVQTGTADGVAHPDFTLTNQDDAVERDGRAGATDLSGGADDPGLPSVHVPLLSPQSDGPSSSNPPRPAKSTQRRNSSGVEELATTPVAETPSSGVLARFPVSSNSLTPGDHLHEAAAAPIHVPPLSRPQELPDQASEVSGTHPTTGAPTPASSALPREGASVASLPDSPTWGSAAAASWQRHPVPAAITTPTPPPMTSSADEFLSSEPHHRRRPSRTPRLSDAEADSAVPSSPQLEEQYLSIQSVRRSDPGPVVAEGEADRSPAESGDAREPTQAPQQSPRALLNPEAQSTARQTRSPRKDHHVISTANRLAFGVMPTTQPYCYQDLLNNAAGIGKGLFADDVSASSLTSYDAHRGATPDLVNSARRVSHRSDSLNFSSPSESDSTGGAAAARQKARQRKEASLLPRGSASGRLRGDAIAASSAGDRLEHRRDGDRHRHRSSHHGRHGSRHAQRHPHPHEERSPSSHPKLDASAAERRKKGPRHGEGSEHVRRERRRSTPVAMPGGTKEEVRADGKDLRTGGRLHRSASSRHRRSSRDSSEFTFGSERLPQEPPPPPPPPQQGHHHHQYGKRSPTQLDPEKSRAAEESESGIHGKALRPSKDNAREGRTLGGHCVDPRDPRYVRQESPLSPTVARLYPQPSYAPTHPYEWQPATRHPLLSAPRKDRARVAPGNRSSAVPSKGGLVGLVGKPQKGLASEGDGDVPSDRAARAPGGAQHHHSHRGRPPHLSSRHLSSALTHSSASSSFDSRGSSGSGNALSLSPHGGGRGRTRKVSAQHGSDRLLQDHRKVQPSDDDKGPSEAVANPLAHGSLTLTTQQESLSHRRGELERNRREEPHMQRHHHRSPRLESPAHASSEAGEPLRQGSGCADAVGDVPTAAQPGDLFYQDDDGVYHRIRDDNELRSILAAAAAAAGSPCGPPSHRPARPLYVVHYPVRSPSPGARRSRSPPTQVLPRRAWTITDPKSSLGCSRLNPYCETCRMKYNLIFVDANMRPLRWPSPQSAELEQMGGCRVHSGYIFGEGDSAFTQPASLAEQRERALYTREWPALPHTRHGQLLVKEEDLDRPLRQLTPPPRGRFIPVTYETHTAAARRDLPSSFVTYSNGGAAAAAEAVASAAPSSPQRRDPLRSAPRERAPSAARGPLHQREEDLRRLYTASSTPPAPPQRRSPQGKPRLPLPSSRDGTGEVEGRGRAPPADFSTQRRRSGGGGEGVTSDVAVDSAAAAAQVASLRKEERRIKKALKQLLWRDLPQQRGTPEWDHYLRSLSQELQRQQLL</sequence>
<feature type="compositionally biased region" description="Polar residues" evidence="1">
    <location>
        <begin position="1652"/>
        <end position="1662"/>
    </location>
</feature>
<feature type="compositionally biased region" description="Polar residues" evidence="1">
    <location>
        <begin position="942"/>
        <end position="958"/>
    </location>
</feature>
<feature type="compositionally biased region" description="Low complexity" evidence="1">
    <location>
        <begin position="730"/>
        <end position="748"/>
    </location>
</feature>
<evidence type="ECO:0000313" key="2">
    <source>
        <dbReference type="EMBL" id="KPA80341.1"/>
    </source>
</evidence>
<dbReference type="Proteomes" id="UP000037923">
    <property type="component" value="Unassembled WGS sequence"/>
</dbReference>
<feature type="compositionally biased region" description="Basic and acidic residues" evidence="1">
    <location>
        <begin position="2183"/>
        <end position="2192"/>
    </location>
</feature>
<feature type="compositionally biased region" description="Basic and acidic residues" evidence="1">
    <location>
        <begin position="424"/>
        <end position="443"/>
    </location>
</feature>
<feature type="region of interest" description="Disordered" evidence="1">
    <location>
        <begin position="1317"/>
        <end position="1489"/>
    </location>
</feature>
<feature type="compositionally biased region" description="Acidic residues" evidence="1">
    <location>
        <begin position="251"/>
        <end position="261"/>
    </location>
</feature>
<feature type="compositionally biased region" description="Basic and acidic residues" evidence="1">
    <location>
        <begin position="2091"/>
        <end position="2104"/>
    </location>
</feature>
<feature type="compositionally biased region" description="Low complexity" evidence="1">
    <location>
        <begin position="876"/>
        <end position="895"/>
    </location>
</feature>
<feature type="compositionally biased region" description="Basic and acidic residues" evidence="1">
    <location>
        <begin position="1362"/>
        <end position="1374"/>
    </location>
</feature>
<feature type="region of interest" description="Disordered" evidence="1">
    <location>
        <begin position="1505"/>
        <end position="1524"/>
    </location>
</feature>
<feature type="compositionally biased region" description="Polar residues" evidence="1">
    <location>
        <begin position="619"/>
        <end position="632"/>
    </location>
</feature>
<feature type="compositionally biased region" description="Low complexity" evidence="1">
    <location>
        <begin position="1163"/>
        <end position="1177"/>
    </location>
</feature>
<feature type="compositionally biased region" description="Low complexity" evidence="1">
    <location>
        <begin position="959"/>
        <end position="975"/>
    </location>
</feature>
<feature type="compositionally biased region" description="Basic and acidic residues" evidence="1">
    <location>
        <begin position="2010"/>
        <end position="2020"/>
    </location>
</feature>
<feature type="region of interest" description="Disordered" evidence="1">
    <location>
        <begin position="1155"/>
        <end position="1211"/>
    </location>
</feature>
<feature type="compositionally biased region" description="Basic and acidic residues" evidence="1">
    <location>
        <begin position="2199"/>
        <end position="2208"/>
    </location>
</feature>
<feature type="compositionally biased region" description="Low complexity" evidence="1">
    <location>
        <begin position="1060"/>
        <end position="1073"/>
    </location>
</feature>
<feature type="compositionally biased region" description="Low complexity" evidence="1">
    <location>
        <begin position="1437"/>
        <end position="1454"/>
    </location>
</feature>
<feature type="region of interest" description="Disordered" evidence="1">
    <location>
        <begin position="1539"/>
        <end position="1575"/>
    </location>
</feature>
<feature type="compositionally biased region" description="Polar residues" evidence="1">
    <location>
        <begin position="208"/>
        <end position="218"/>
    </location>
</feature>
<feature type="compositionally biased region" description="Polar residues" evidence="1">
    <location>
        <begin position="126"/>
        <end position="138"/>
    </location>
</feature>
<feature type="compositionally biased region" description="Basic and acidic residues" evidence="1">
    <location>
        <begin position="2067"/>
        <end position="2076"/>
    </location>
</feature>
<feature type="compositionally biased region" description="Low complexity" evidence="1">
    <location>
        <begin position="1723"/>
        <end position="1738"/>
    </location>
</feature>
<feature type="compositionally biased region" description="Low complexity" evidence="1">
    <location>
        <begin position="1104"/>
        <end position="1122"/>
    </location>
</feature>
<feature type="region of interest" description="Disordered" evidence="1">
    <location>
        <begin position="1612"/>
        <end position="1675"/>
    </location>
</feature>
<keyword evidence="3" id="KW-1185">Reference proteome</keyword>
<feature type="compositionally biased region" description="Polar residues" evidence="1">
    <location>
        <begin position="275"/>
        <end position="299"/>
    </location>
</feature>
<feature type="region of interest" description="Disordered" evidence="1">
    <location>
        <begin position="1707"/>
        <end position="1887"/>
    </location>
</feature>
<feature type="compositionally biased region" description="Polar residues" evidence="1">
    <location>
        <begin position="1381"/>
        <end position="1397"/>
    </location>
</feature>
<feature type="compositionally biased region" description="Polar residues" evidence="1">
    <location>
        <begin position="327"/>
        <end position="340"/>
    </location>
</feature>
<dbReference type="VEuPathDB" id="TriTrypDB:LpyrH10_08_0590"/>
<name>A0A0N0DVG8_LEPPY</name>
<feature type="compositionally biased region" description="Polar residues" evidence="1">
    <location>
        <begin position="148"/>
        <end position="168"/>
    </location>
</feature>
<feature type="compositionally biased region" description="Basic residues" evidence="1">
    <location>
        <begin position="2021"/>
        <end position="2041"/>
    </location>
</feature>
<feature type="compositionally biased region" description="Polar residues" evidence="1">
    <location>
        <begin position="701"/>
        <end position="710"/>
    </location>
</feature>
<feature type="region of interest" description="Disordered" evidence="1">
    <location>
        <begin position="2695"/>
        <end position="2797"/>
    </location>
</feature>
<feature type="compositionally biased region" description="Polar residues" evidence="1">
    <location>
        <begin position="71"/>
        <end position="115"/>
    </location>
</feature>
<feature type="region of interest" description="Disordered" evidence="1">
    <location>
        <begin position="1946"/>
        <end position="2470"/>
    </location>
</feature>
<feature type="compositionally biased region" description="Low complexity" evidence="1">
    <location>
        <begin position="1468"/>
        <end position="1484"/>
    </location>
</feature>
<feature type="compositionally biased region" description="Polar residues" evidence="1">
    <location>
        <begin position="1563"/>
        <end position="1572"/>
    </location>
</feature>
<feature type="compositionally biased region" description="Pro residues" evidence="1">
    <location>
        <begin position="2135"/>
        <end position="2145"/>
    </location>
</feature>
<feature type="compositionally biased region" description="Low complexity" evidence="1">
    <location>
        <begin position="583"/>
        <end position="592"/>
    </location>
</feature>
<feature type="compositionally biased region" description="Low complexity" evidence="1">
    <location>
        <begin position="2315"/>
        <end position="2345"/>
    </location>
</feature>
<feature type="compositionally biased region" description="Basic and acidic residues" evidence="1">
    <location>
        <begin position="2042"/>
        <end position="2060"/>
    </location>
</feature>
<feature type="region of interest" description="Disordered" evidence="1">
    <location>
        <begin position="1"/>
        <end position="314"/>
    </location>
</feature>
<feature type="compositionally biased region" description="Low complexity" evidence="1">
    <location>
        <begin position="183"/>
        <end position="200"/>
    </location>
</feature>
<feature type="compositionally biased region" description="Polar residues" evidence="1">
    <location>
        <begin position="1958"/>
        <end position="1970"/>
    </location>
</feature>
<feature type="compositionally biased region" description="Acidic residues" evidence="1">
    <location>
        <begin position="909"/>
        <end position="918"/>
    </location>
</feature>
<dbReference type="OrthoDB" id="246689at2759"/>
<evidence type="ECO:0000256" key="1">
    <source>
        <dbReference type="SAM" id="MobiDB-lite"/>
    </source>
</evidence>
<feature type="region of interest" description="Disordered" evidence="1">
    <location>
        <begin position="799"/>
        <end position="981"/>
    </location>
</feature>
<feature type="compositionally biased region" description="Basic and acidic residues" evidence="1">
    <location>
        <begin position="927"/>
        <end position="938"/>
    </location>
</feature>
<organism evidence="2 3">
    <name type="scientific">Leptomonas pyrrhocoris</name>
    <name type="common">Firebug parasite</name>
    <dbReference type="NCBI Taxonomy" id="157538"/>
    <lineage>
        <taxon>Eukaryota</taxon>
        <taxon>Discoba</taxon>
        <taxon>Euglenozoa</taxon>
        <taxon>Kinetoplastea</taxon>
        <taxon>Metakinetoplastina</taxon>
        <taxon>Trypanosomatida</taxon>
        <taxon>Trypanosomatidae</taxon>
        <taxon>Leishmaniinae</taxon>
        <taxon>Leptomonas</taxon>
    </lineage>
</organism>
<feature type="compositionally biased region" description="Basic and acidic residues" evidence="1">
    <location>
        <begin position="2362"/>
        <end position="2382"/>
    </location>
</feature>
<feature type="region of interest" description="Disordered" evidence="1">
    <location>
        <begin position="583"/>
        <end position="671"/>
    </location>
</feature>
<feature type="region of interest" description="Disordered" evidence="1">
    <location>
        <begin position="1007"/>
        <end position="1126"/>
    </location>
</feature>
<feature type="compositionally biased region" description="Basic and acidic residues" evidence="1">
    <location>
        <begin position="2404"/>
        <end position="2421"/>
    </location>
</feature>
<feature type="compositionally biased region" description="Polar residues" evidence="1">
    <location>
        <begin position="1026"/>
        <end position="1051"/>
    </location>
</feature>
<feature type="compositionally biased region" description="Low complexity" evidence="1">
    <location>
        <begin position="1007"/>
        <end position="1023"/>
    </location>
</feature>
<feature type="compositionally biased region" description="Basic and acidic residues" evidence="1">
    <location>
        <begin position="864"/>
        <end position="875"/>
    </location>
</feature>
<reference evidence="2 3" key="1">
    <citation type="submission" date="2015-07" db="EMBL/GenBank/DDBJ databases">
        <title>High-quality genome of monoxenous trypanosomatid Leptomonas pyrrhocoris.</title>
        <authorList>
            <person name="Flegontov P."/>
            <person name="Butenko A."/>
            <person name="Firsov S."/>
            <person name="Vlcek C."/>
            <person name="Logacheva M.D."/>
            <person name="Field M."/>
            <person name="Filatov D."/>
            <person name="Flegontova O."/>
            <person name="Gerasimov E."/>
            <person name="Jackson A.P."/>
            <person name="Kelly S."/>
            <person name="Opperdoes F."/>
            <person name="O'Reilly A."/>
            <person name="Votypka J."/>
            <person name="Yurchenko V."/>
            <person name="Lukes J."/>
        </authorList>
    </citation>
    <scope>NUCLEOTIDE SEQUENCE [LARGE SCALE GENOMIC DNA]</scope>
    <source>
        <strain evidence="2">H10</strain>
    </source>
</reference>
<feature type="compositionally biased region" description="Basic and acidic residues" evidence="1">
    <location>
        <begin position="1182"/>
        <end position="1192"/>
    </location>
</feature>
<feature type="compositionally biased region" description="Basic residues" evidence="1">
    <location>
        <begin position="1193"/>
        <end position="1208"/>
    </location>
</feature>
<dbReference type="EMBL" id="LGTL01000008">
    <property type="protein sequence ID" value="KPA80341.1"/>
    <property type="molecule type" value="Genomic_DNA"/>
</dbReference>
<feature type="region of interest" description="Disordered" evidence="1">
    <location>
        <begin position="687"/>
        <end position="767"/>
    </location>
</feature>
<feature type="compositionally biased region" description="Basic and acidic residues" evidence="1">
    <location>
        <begin position="715"/>
        <end position="727"/>
    </location>
</feature>
<feature type="region of interest" description="Disordered" evidence="1">
    <location>
        <begin position="326"/>
        <end position="348"/>
    </location>
</feature>